<evidence type="ECO:0000256" key="7">
    <source>
        <dbReference type="ARBA" id="ARBA00034551"/>
    </source>
</evidence>
<dbReference type="NCBIfam" id="TIGR02734">
    <property type="entry name" value="crtI_fam"/>
    <property type="match status" value="1"/>
</dbReference>
<dbReference type="GeneID" id="63691626"/>
<comment type="pathway">
    <text evidence="2 8">Carotenoid biosynthesis.</text>
</comment>
<evidence type="ECO:0000256" key="8">
    <source>
        <dbReference type="RuleBase" id="RU362075"/>
    </source>
</evidence>
<dbReference type="InterPro" id="IPR014105">
    <property type="entry name" value="Carotenoid/retinoid_OxRdtase"/>
</dbReference>
<feature type="domain" description="Amine oxidase" evidence="10">
    <location>
        <begin position="16"/>
        <end position="379"/>
    </location>
</feature>
<keyword evidence="12" id="KW-1185">Reference proteome</keyword>
<dbReference type="SUPFAM" id="SSF51905">
    <property type="entry name" value="FAD/NAD(P)-binding domain"/>
    <property type="match status" value="1"/>
</dbReference>
<dbReference type="PROSITE" id="PS51257">
    <property type="entry name" value="PROKAR_LIPOPROTEIN"/>
    <property type="match status" value="1"/>
</dbReference>
<evidence type="ECO:0000256" key="2">
    <source>
        <dbReference type="ARBA" id="ARBA00004829"/>
    </source>
</evidence>
<evidence type="ECO:0000256" key="6">
    <source>
        <dbReference type="ARBA" id="ARBA00023002"/>
    </source>
</evidence>
<dbReference type="GO" id="GO:0016117">
    <property type="term" value="P:carotenoid biosynthetic process"/>
    <property type="evidence" value="ECO:0007669"/>
    <property type="project" value="UniProtKB-KW"/>
</dbReference>
<dbReference type="FunFam" id="3.50.50.60:FF:000171">
    <property type="entry name" value="zeta-carotene-forming phytoene desaturase"/>
    <property type="match status" value="1"/>
</dbReference>
<dbReference type="GO" id="GO:0016166">
    <property type="term" value="F:phytoene dehydrogenase activity"/>
    <property type="evidence" value="ECO:0007669"/>
    <property type="project" value="UniProtKB-ARBA"/>
</dbReference>
<evidence type="ECO:0000256" key="5">
    <source>
        <dbReference type="ARBA" id="ARBA00022746"/>
    </source>
</evidence>
<evidence type="ECO:0000313" key="12">
    <source>
        <dbReference type="Proteomes" id="UP000030653"/>
    </source>
</evidence>
<name>M5FQR8_DACPD</name>
<proteinExistence type="inferred from homology"/>
<dbReference type="AlphaFoldDB" id="M5FQR8"/>
<dbReference type="HOGENOM" id="CLU_019722_2_1_1"/>
<dbReference type="Proteomes" id="UP000030653">
    <property type="component" value="Unassembled WGS sequence"/>
</dbReference>
<reference evidence="11 12" key="1">
    <citation type="journal article" date="2012" name="Science">
        <title>The Paleozoic origin of enzymatic lignin decomposition reconstructed from 31 fungal genomes.</title>
        <authorList>
            <person name="Floudas D."/>
            <person name="Binder M."/>
            <person name="Riley R."/>
            <person name="Barry K."/>
            <person name="Blanchette R.A."/>
            <person name="Henrissat B."/>
            <person name="Martinez A.T."/>
            <person name="Otillar R."/>
            <person name="Spatafora J.W."/>
            <person name="Yadav J.S."/>
            <person name="Aerts A."/>
            <person name="Benoit I."/>
            <person name="Boyd A."/>
            <person name="Carlson A."/>
            <person name="Copeland A."/>
            <person name="Coutinho P.M."/>
            <person name="de Vries R.P."/>
            <person name="Ferreira P."/>
            <person name="Findley K."/>
            <person name="Foster B."/>
            <person name="Gaskell J."/>
            <person name="Glotzer D."/>
            <person name="Gorecki P."/>
            <person name="Heitman J."/>
            <person name="Hesse C."/>
            <person name="Hori C."/>
            <person name="Igarashi K."/>
            <person name="Jurgens J.A."/>
            <person name="Kallen N."/>
            <person name="Kersten P."/>
            <person name="Kohler A."/>
            <person name="Kuees U."/>
            <person name="Kumar T.K.A."/>
            <person name="Kuo A."/>
            <person name="LaButti K."/>
            <person name="Larrondo L.F."/>
            <person name="Lindquist E."/>
            <person name="Ling A."/>
            <person name="Lombard V."/>
            <person name="Lucas S."/>
            <person name="Lundell T."/>
            <person name="Martin R."/>
            <person name="McLaughlin D.J."/>
            <person name="Morgenstern I."/>
            <person name="Morin E."/>
            <person name="Murat C."/>
            <person name="Nagy L.G."/>
            <person name="Nolan M."/>
            <person name="Ohm R.A."/>
            <person name="Patyshakuliyeva A."/>
            <person name="Rokas A."/>
            <person name="Ruiz-Duenas F.J."/>
            <person name="Sabat G."/>
            <person name="Salamov A."/>
            <person name="Samejima M."/>
            <person name="Schmutz J."/>
            <person name="Slot J.C."/>
            <person name="St John F."/>
            <person name="Stenlid J."/>
            <person name="Sun H."/>
            <person name="Sun S."/>
            <person name="Syed K."/>
            <person name="Tsang A."/>
            <person name="Wiebenga A."/>
            <person name="Young D."/>
            <person name="Pisabarro A."/>
            <person name="Eastwood D.C."/>
            <person name="Martin F."/>
            <person name="Cullen D."/>
            <person name="Grigoriev I.V."/>
            <person name="Hibbett D.S."/>
        </authorList>
    </citation>
    <scope>NUCLEOTIDE SEQUENCE [LARGE SCALE GENOMIC DNA]</scope>
    <source>
        <strain evidence="11 12">DJM-731 SS1</strain>
    </source>
</reference>
<dbReference type="OMA" id="CWSVMPA"/>
<dbReference type="OrthoDB" id="7777654at2759"/>
<evidence type="ECO:0000256" key="1">
    <source>
        <dbReference type="ARBA" id="ARBA00001911"/>
    </source>
</evidence>
<dbReference type="PROSITE" id="PS00982">
    <property type="entry name" value="PHYTOENE_DH"/>
    <property type="match status" value="1"/>
</dbReference>
<evidence type="ECO:0000256" key="9">
    <source>
        <dbReference type="SAM" id="MobiDB-lite"/>
    </source>
</evidence>
<feature type="compositionally biased region" description="Basic and acidic residues" evidence="9">
    <location>
        <begin position="524"/>
        <end position="540"/>
    </location>
</feature>
<dbReference type="Gene3D" id="3.50.50.60">
    <property type="entry name" value="FAD/NAD(P)-binding domain"/>
    <property type="match status" value="2"/>
</dbReference>
<comment type="similarity">
    <text evidence="3 8">Belongs to the carotenoid/retinoid oxidoreductase family.</text>
</comment>
<dbReference type="InterPro" id="IPR008150">
    <property type="entry name" value="Phytoene_DH_bac_CS"/>
</dbReference>
<keyword evidence="6 8" id="KW-0560">Oxidoreductase</keyword>
<dbReference type="EMBL" id="JH795870">
    <property type="protein sequence ID" value="EJT99290.1"/>
    <property type="molecule type" value="Genomic_DNA"/>
</dbReference>
<keyword evidence="5 8" id="KW-0125">Carotenoid biosynthesis</keyword>
<dbReference type="Pfam" id="PF01593">
    <property type="entry name" value="Amino_oxidase"/>
    <property type="match status" value="1"/>
</dbReference>
<evidence type="ECO:0000256" key="3">
    <source>
        <dbReference type="ARBA" id="ARBA00006046"/>
    </source>
</evidence>
<dbReference type="PANTHER" id="PTHR43734">
    <property type="entry name" value="PHYTOENE DESATURASE"/>
    <property type="match status" value="1"/>
</dbReference>
<comment type="cofactor">
    <cofactor evidence="1">
        <name>NAD(+)</name>
        <dbReference type="ChEBI" id="CHEBI:57540"/>
    </cofactor>
</comment>
<dbReference type="InterPro" id="IPR036188">
    <property type="entry name" value="FAD/NAD-bd_sf"/>
</dbReference>
<dbReference type="InterPro" id="IPR002937">
    <property type="entry name" value="Amino_oxidase"/>
</dbReference>
<protein>
    <recommendedName>
        <fullName evidence="4">Phytoene desaturase</fullName>
    </recommendedName>
    <alternativeName>
        <fullName evidence="7">Phytoene desaturase (3,4-didehydrolycopene-forming)</fullName>
    </alternativeName>
</protein>
<dbReference type="PANTHER" id="PTHR43734:SF1">
    <property type="entry name" value="PHYTOENE DESATURASE"/>
    <property type="match status" value="1"/>
</dbReference>
<organism evidence="11 12">
    <name type="scientific">Dacryopinax primogenitus (strain DJM 731)</name>
    <name type="common">Brown rot fungus</name>
    <dbReference type="NCBI Taxonomy" id="1858805"/>
    <lineage>
        <taxon>Eukaryota</taxon>
        <taxon>Fungi</taxon>
        <taxon>Dikarya</taxon>
        <taxon>Basidiomycota</taxon>
        <taxon>Agaricomycotina</taxon>
        <taxon>Dacrymycetes</taxon>
        <taxon>Dacrymycetales</taxon>
        <taxon>Dacrymycetaceae</taxon>
        <taxon>Dacryopinax</taxon>
    </lineage>
</organism>
<accession>M5FQR8</accession>
<dbReference type="STRING" id="1858805.M5FQR8"/>
<dbReference type="RefSeq" id="XP_040626188.1">
    <property type="nucleotide sequence ID" value="XM_040776564.1"/>
</dbReference>
<evidence type="ECO:0000259" key="10">
    <source>
        <dbReference type="Pfam" id="PF01593"/>
    </source>
</evidence>
<feature type="region of interest" description="Disordered" evidence="9">
    <location>
        <begin position="521"/>
        <end position="540"/>
    </location>
</feature>
<sequence>MSQPKRVLIIGAGVGGCATAARLALAGLEVTVLEKNEFTGGRCSLIYHGEHRFDRGPSLLLLPPLFHQTFTDLHTTLEAEGVELRKCELNYAVHFGDGERVSMGSDLGGMKLEIERFEGEGGFYRYLGFLREAHKHYELSVKHVLNLDFPSLLSMFRPAFLRHIFELHPFESVYARACRYFTTERMRRLFTFASMYMGMSPFEAPGIYSLLQYTELAQGIWYPIGGFHKIVSALIGIAERHGAVFRLSTPVERILLSADGRRAVGVRTAAGEELFADVLVVNADLVWAYEHLLPPTAYSASLGKRNASCSSLSFYWSLSQKAPQLQTHNVFLANDFQQSFDSIFKHNSLPREPSFYIHVPSRLDPSAAPEGGDSVVVLVPTGHLKPHPHPQVGLGKGLLDLARGEWDEPETVGEQVERARREVITRLERAGMEGFGEWITHEEVATPLTWKQTFNLDKGAILGLAHDFLNVLSFRPRIKHPTIQGCYFVGASTHPGTGVPIILAGARLTATNVLRDLGLGVPRAEGEGQGEGKGKTKPKKEKELDMRLKLKRDWDTLSLLQLLFFLFLTWTLSRHLSTLDQLQEVTAWLQGTYGAVLARVGNGTAYFDRRVSAVFTSRTLRGAMY</sequence>
<evidence type="ECO:0000256" key="4">
    <source>
        <dbReference type="ARBA" id="ARBA00013293"/>
    </source>
</evidence>
<gene>
    <name evidence="11" type="ORF">DACRYDRAFT_82391</name>
</gene>
<evidence type="ECO:0000313" key="11">
    <source>
        <dbReference type="EMBL" id="EJT99290.1"/>
    </source>
</evidence>